<dbReference type="EMBL" id="JAODUP010000259">
    <property type="protein sequence ID" value="KAK2154721.1"/>
    <property type="molecule type" value="Genomic_DNA"/>
</dbReference>
<sequence>MNVTSALPPTENITNSDDVHILTTYVMRYISFLIGAVGLTGNTFVVVVIMSASKMRKQLTNAYIINQSVIDGTISLFLILTTIFEDDGRKYHTLGDEIFCKLWLTKIWLWGFFVTSSYNLLALTLERYLAVVHPIWHKLKMTKNKVAVSIVFVWFFGPVYNLAYMIPTAGITETGYCTVYSIWPNSLSQHAVGVLTIFIQFFGPLFMLVFFYTRMIIVLRRRVAPEGSSNSNRESGGGTVQVRKSDSMARARKNILKTLAMVAFSFVFCWTWNQIYYLMFNLGLMTGDFTSVFYNFTVVMVFLNCCINPFIYIAKYEQFQKTMKMLFCNKETNVEETQLCNSSVE</sequence>
<keyword evidence="5" id="KW-0675">Receptor</keyword>
<feature type="transmembrane region" description="Helical" evidence="7">
    <location>
        <begin position="107"/>
        <end position="125"/>
    </location>
</feature>
<proteinExistence type="inferred from homology"/>
<dbReference type="CDD" id="cd00637">
    <property type="entry name" value="7tm_classA_rhodopsin-like"/>
    <property type="match status" value="1"/>
</dbReference>
<keyword evidence="3 7" id="KW-1133">Transmembrane helix</keyword>
<dbReference type="PROSITE" id="PS00237">
    <property type="entry name" value="G_PROTEIN_RECEP_F1_1"/>
    <property type="match status" value="1"/>
</dbReference>
<evidence type="ECO:0000259" key="8">
    <source>
        <dbReference type="PROSITE" id="PS50262"/>
    </source>
</evidence>
<feature type="domain" description="G-protein coupled receptors family 1 profile" evidence="8">
    <location>
        <begin position="41"/>
        <end position="312"/>
    </location>
</feature>
<gene>
    <name evidence="9" type="ORF">LSH36_259g01016</name>
</gene>
<comment type="subcellular location">
    <subcellularLocation>
        <location evidence="1">Membrane</location>
    </subcellularLocation>
</comment>
<keyword evidence="5" id="KW-0297">G-protein coupled receptor</keyword>
<name>A0AAD9N4H5_9ANNE</name>
<dbReference type="InterPro" id="IPR017452">
    <property type="entry name" value="GPCR_Rhodpsn_7TM"/>
</dbReference>
<organism evidence="9 10">
    <name type="scientific">Paralvinella palmiformis</name>
    <dbReference type="NCBI Taxonomy" id="53620"/>
    <lineage>
        <taxon>Eukaryota</taxon>
        <taxon>Metazoa</taxon>
        <taxon>Spiralia</taxon>
        <taxon>Lophotrochozoa</taxon>
        <taxon>Annelida</taxon>
        <taxon>Polychaeta</taxon>
        <taxon>Sedentaria</taxon>
        <taxon>Canalipalpata</taxon>
        <taxon>Terebellida</taxon>
        <taxon>Terebelliformia</taxon>
        <taxon>Alvinellidae</taxon>
        <taxon>Paralvinella</taxon>
    </lineage>
</organism>
<evidence type="ECO:0000256" key="5">
    <source>
        <dbReference type="RuleBase" id="RU000688"/>
    </source>
</evidence>
<evidence type="ECO:0000256" key="6">
    <source>
        <dbReference type="SAM" id="MobiDB-lite"/>
    </source>
</evidence>
<dbReference type="GO" id="GO:0004930">
    <property type="term" value="F:G protein-coupled receptor activity"/>
    <property type="evidence" value="ECO:0007669"/>
    <property type="project" value="UniProtKB-KW"/>
</dbReference>
<keyword evidence="2 5" id="KW-0812">Transmembrane</keyword>
<comment type="similarity">
    <text evidence="5">Belongs to the G-protein coupled receptor 1 family.</text>
</comment>
<reference evidence="9" key="1">
    <citation type="journal article" date="2023" name="Mol. Biol. Evol.">
        <title>Third-Generation Sequencing Reveals the Adaptive Role of the Epigenome in Three Deep-Sea Polychaetes.</title>
        <authorList>
            <person name="Perez M."/>
            <person name="Aroh O."/>
            <person name="Sun Y."/>
            <person name="Lan Y."/>
            <person name="Juniper S.K."/>
            <person name="Young C.R."/>
            <person name="Angers B."/>
            <person name="Qian P.Y."/>
        </authorList>
    </citation>
    <scope>NUCLEOTIDE SEQUENCE</scope>
    <source>
        <strain evidence="9">P08H-3</strain>
    </source>
</reference>
<feature type="transmembrane region" description="Helical" evidence="7">
    <location>
        <begin position="293"/>
        <end position="314"/>
    </location>
</feature>
<dbReference type="Gene3D" id="1.20.1070.10">
    <property type="entry name" value="Rhodopsin 7-helix transmembrane proteins"/>
    <property type="match status" value="1"/>
</dbReference>
<keyword evidence="5" id="KW-0807">Transducer</keyword>
<dbReference type="SMART" id="SM01381">
    <property type="entry name" value="7TM_GPCR_Srsx"/>
    <property type="match status" value="1"/>
</dbReference>
<evidence type="ECO:0000313" key="10">
    <source>
        <dbReference type="Proteomes" id="UP001208570"/>
    </source>
</evidence>
<feature type="transmembrane region" description="Helical" evidence="7">
    <location>
        <begin position="191"/>
        <end position="212"/>
    </location>
</feature>
<evidence type="ECO:0000256" key="4">
    <source>
        <dbReference type="ARBA" id="ARBA00023136"/>
    </source>
</evidence>
<dbReference type="PANTHER" id="PTHR45698:SF1">
    <property type="entry name" value="TRACE AMINE-ASSOCIATED RECEPTOR 13C-LIKE"/>
    <property type="match status" value="1"/>
</dbReference>
<dbReference type="AlphaFoldDB" id="A0AAD9N4H5"/>
<feature type="transmembrane region" description="Helical" evidence="7">
    <location>
        <begin position="62"/>
        <end position="84"/>
    </location>
</feature>
<evidence type="ECO:0000256" key="2">
    <source>
        <dbReference type="ARBA" id="ARBA00022692"/>
    </source>
</evidence>
<dbReference type="GO" id="GO:0016020">
    <property type="term" value="C:membrane"/>
    <property type="evidence" value="ECO:0007669"/>
    <property type="project" value="UniProtKB-SubCell"/>
</dbReference>
<evidence type="ECO:0000256" key="3">
    <source>
        <dbReference type="ARBA" id="ARBA00022989"/>
    </source>
</evidence>
<dbReference type="PRINTS" id="PR00237">
    <property type="entry name" value="GPCRRHODOPSN"/>
</dbReference>
<dbReference type="PANTHER" id="PTHR45698">
    <property type="entry name" value="TRACE AMINE-ASSOCIATED RECEPTOR 19N-RELATED"/>
    <property type="match status" value="1"/>
</dbReference>
<dbReference type="Proteomes" id="UP001208570">
    <property type="component" value="Unassembled WGS sequence"/>
</dbReference>
<evidence type="ECO:0000256" key="7">
    <source>
        <dbReference type="SAM" id="Phobius"/>
    </source>
</evidence>
<feature type="transmembrane region" description="Helical" evidence="7">
    <location>
        <begin position="146"/>
        <end position="166"/>
    </location>
</feature>
<comment type="caution">
    <text evidence="9">The sequence shown here is derived from an EMBL/GenBank/DDBJ whole genome shotgun (WGS) entry which is preliminary data.</text>
</comment>
<accession>A0AAD9N4H5</accession>
<protein>
    <recommendedName>
        <fullName evidence="8">G-protein coupled receptors family 1 profile domain-containing protein</fullName>
    </recommendedName>
</protein>
<keyword evidence="10" id="KW-1185">Reference proteome</keyword>
<dbReference type="InterPro" id="IPR000276">
    <property type="entry name" value="GPCR_Rhodpsn"/>
</dbReference>
<feature type="transmembrane region" description="Helical" evidence="7">
    <location>
        <begin position="29"/>
        <end position="50"/>
    </location>
</feature>
<dbReference type="Pfam" id="PF00001">
    <property type="entry name" value="7tm_1"/>
    <property type="match status" value="1"/>
</dbReference>
<dbReference type="PROSITE" id="PS50262">
    <property type="entry name" value="G_PROTEIN_RECEP_F1_2"/>
    <property type="match status" value="1"/>
</dbReference>
<feature type="transmembrane region" description="Helical" evidence="7">
    <location>
        <begin position="254"/>
        <end position="273"/>
    </location>
</feature>
<keyword evidence="4 7" id="KW-0472">Membrane</keyword>
<evidence type="ECO:0000313" key="9">
    <source>
        <dbReference type="EMBL" id="KAK2154721.1"/>
    </source>
</evidence>
<dbReference type="SUPFAM" id="SSF81321">
    <property type="entry name" value="Family A G protein-coupled receptor-like"/>
    <property type="match status" value="1"/>
</dbReference>
<evidence type="ECO:0000256" key="1">
    <source>
        <dbReference type="ARBA" id="ARBA00004370"/>
    </source>
</evidence>
<feature type="region of interest" description="Disordered" evidence="6">
    <location>
        <begin position="226"/>
        <end position="245"/>
    </location>
</feature>